<dbReference type="AlphaFoldDB" id="A0A4U8TIU3"/>
<evidence type="ECO:0000256" key="1">
    <source>
        <dbReference type="SAM" id="Phobius"/>
    </source>
</evidence>
<accession>A0A4U8TIU3</accession>
<keyword evidence="1" id="KW-0472">Membrane</keyword>
<sequence>MQHASSTISVELLPMAFAPLFYGYLLENHKQKVILGITLLIAGIFQILLIYCDDLKLFLCLRFIQSLFFPAILRTLLTILTRLQSRKLHSILASI</sequence>
<dbReference type="Gene3D" id="1.20.1250.20">
    <property type="entry name" value="MFS general substrate transporter like domains"/>
    <property type="match status" value="1"/>
</dbReference>
<dbReference type="InterPro" id="IPR036259">
    <property type="entry name" value="MFS_trans_sf"/>
</dbReference>
<evidence type="ECO:0000313" key="3">
    <source>
        <dbReference type="Proteomes" id="UP000029922"/>
    </source>
</evidence>
<feature type="transmembrane region" description="Helical" evidence="1">
    <location>
        <begin position="6"/>
        <end position="26"/>
    </location>
</feature>
<protein>
    <submittedName>
        <fullName evidence="2">Uncharacterized protein</fullName>
    </submittedName>
</protein>
<organism evidence="2 3">
    <name type="scientific">Helicobacter muridarum</name>
    <dbReference type="NCBI Taxonomy" id="216"/>
    <lineage>
        <taxon>Bacteria</taxon>
        <taxon>Pseudomonadati</taxon>
        <taxon>Campylobacterota</taxon>
        <taxon>Epsilonproteobacteria</taxon>
        <taxon>Campylobacterales</taxon>
        <taxon>Helicobacteraceae</taxon>
        <taxon>Helicobacter</taxon>
    </lineage>
</organism>
<keyword evidence="1" id="KW-0812">Transmembrane</keyword>
<reference evidence="2 3" key="1">
    <citation type="journal article" date="2014" name="Genome Announc.">
        <title>Draft genome sequences of eight enterohepatic helicobacter species isolated from both laboratory and wild rodents.</title>
        <authorList>
            <person name="Sheh A."/>
            <person name="Shen Z."/>
            <person name="Fox J.G."/>
        </authorList>
    </citation>
    <scope>NUCLEOTIDE SEQUENCE [LARGE SCALE GENOMIC DNA]</scope>
    <source>
        <strain evidence="2 3">ST1</strain>
    </source>
</reference>
<feature type="transmembrane region" description="Helical" evidence="1">
    <location>
        <begin position="33"/>
        <end position="51"/>
    </location>
</feature>
<dbReference type="EMBL" id="JRPD02000012">
    <property type="protein sequence ID" value="TLE00024.1"/>
    <property type="molecule type" value="Genomic_DNA"/>
</dbReference>
<gene>
    <name evidence="2" type="ORF">LS73_006220</name>
</gene>
<dbReference type="SUPFAM" id="SSF103473">
    <property type="entry name" value="MFS general substrate transporter"/>
    <property type="match status" value="1"/>
</dbReference>
<keyword evidence="1" id="KW-1133">Transmembrane helix</keyword>
<dbReference type="OrthoDB" id="9780737at2"/>
<name>A0A4U8TIU3_9HELI</name>
<proteinExistence type="predicted"/>
<feature type="transmembrane region" description="Helical" evidence="1">
    <location>
        <begin position="63"/>
        <end position="83"/>
    </location>
</feature>
<evidence type="ECO:0000313" key="2">
    <source>
        <dbReference type="EMBL" id="TLE00024.1"/>
    </source>
</evidence>
<comment type="caution">
    <text evidence="2">The sequence shown here is derived from an EMBL/GenBank/DDBJ whole genome shotgun (WGS) entry which is preliminary data.</text>
</comment>
<dbReference type="Proteomes" id="UP000029922">
    <property type="component" value="Unassembled WGS sequence"/>
</dbReference>